<dbReference type="InterPro" id="IPR036178">
    <property type="entry name" value="Formintransfe-cycloase-like_sf"/>
</dbReference>
<dbReference type="EMBL" id="JACCBM010000001">
    <property type="protein sequence ID" value="NYD69751.1"/>
    <property type="molecule type" value="Genomic_DNA"/>
</dbReference>
<dbReference type="RefSeq" id="WP_179547019.1">
    <property type="nucleotide sequence ID" value="NZ_BSEW01000001.1"/>
</dbReference>
<proteinExistence type="predicted"/>
<evidence type="ECO:0000259" key="2">
    <source>
        <dbReference type="Pfam" id="PF04961"/>
    </source>
</evidence>
<organism evidence="3 4">
    <name type="scientific">Herbiconiux flava</name>
    <dbReference type="NCBI Taxonomy" id="881268"/>
    <lineage>
        <taxon>Bacteria</taxon>
        <taxon>Bacillati</taxon>
        <taxon>Actinomycetota</taxon>
        <taxon>Actinomycetes</taxon>
        <taxon>Micrococcales</taxon>
        <taxon>Microbacteriaceae</taxon>
        <taxon>Herbiconiux</taxon>
    </lineage>
</organism>
<sequence length="201" mass="20568">MGDEIGATTGGASVRAWLGRLAEPVGDPGGGAASGVMLGMACALTAMVAGYSRHEHPLAARAIAERADARRERALDLADVDARESAEFGAAYHEPRGEPRDEAVRSAGSAAARTSADLAELALEALDDLEALAPLAPAFLRPDVAVAAAALRAALTGARTNLAADLDEVARHGASAAPSLDEGLARFDRALERLTDFETAS</sequence>
<gene>
    <name evidence="3" type="ORF">BJ984_000909</name>
</gene>
<dbReference type="Proteomes" id="UP000549913">
    <property type="component" value="Unassembled WGS sequence"/>
</dbReference>
<dbReference type="Gene3D" id="1.20.120.680">
    <property type="entry name" value="Formiminotetrahydrofolate cyclodeaminase monomer, up-and-down helical bundle"/>
    <property type="match status" value="1"/>
</dbReference>
<evidence type="ECO:0000313" key="4">
    <source>
        <dbReference type="Proteomes" id="UP000549913"/>
    </source>
</evidence>
<evidence type="ECO:0000256" key="1">
    <source>
        <dbReference type="SAM" id="MobiDB-lite"/>
    </source>
</evidence>
<feature type="compositionally biased region" description="Basic and acidic residues" evidence="1">
    <location>
        <begin position="93"/>
        <end position="104"/>
    </location>
</feature>
<dbReference type="InterPro" id="IPR007044">
    <property type="entry name" value="Cyclodeamin/CycHdrlase"/>
</dbReference>
<name>A0A852SLG2_9MICO</name>
<evidence type="ECO:0000313" key="3">
    <source>
        <dbReference type="EMBL" id="NYD69751.1"/>
    </source>
</evidence>
<reference evidence="3 4" key="1">
    <citation type="submission" date="2020-07" db="EMBL/GenBank/DDBJ databases">
        <title>Sequencing the genomes of 1000 actinobacteria strains.</title>
        <authorList>
            <person name="Klenk H.-P."/>
        </authorList>
    </citation>
    <scope>NUCLEOTIDE SEQUENCE [LARGE SCALE GENOMIC DNA]</scope>
    <source>
        <strain evidence="3 4">DSM 26474</strain>
    </source>
</reference>
<protein>
    <submittedName>
        <fullName evidence="3">Formiminotetrahydrofolate cyclodeaminase</fullName>
    </submittedName>
</protein>
<keyword evidence="4" id="KW-1185">Reference proteome</keyword>
<dbReference type="Pfam" id="PF04961">
    <property type="entry name" value="FTCD_C"/>
    <property type="match status" value="1"/>
</dbReference>
<feature type="region of interest" description="Disordered" evidence="1">
    <location>
        <begin position="88"/>
        <end position="108"/>
    </location>
</feature>
<dbReference type="SUPFAM" id="SSF101262">
    <property type="entry name" value="Methenyltetrahydrofolate cyclohydrolase-like"/>
    <property type="match status" value="1"/>
</dbReference>
<comment type="caution">
    <text evidence="3">The sequence shown here is derived from an EMBL/GenBank/DDBJ whole genome shotgun (WGS) entry which is preliminary data.</text>
</comment>
<dbReference type="AlphaFoldDB" id="A0A852SLG2"/>
<accession>A0A852SLG2</accession>
<feature type="domain" description="Cyclodeaminase/cyclohydrolase" evidence="2">
    <location>
        <begin position="14"/>
        <end position="167"/>
    </location>
</feature>
<dbReference type="GO" id="GO:0003824">
    <property type="term" value="F:catalytic activity"/>
    <property type="evidence" value="ECO:0007669"/>
    <property type="project" value="InterPro"/>
</dbReference>